<dbReference type="GO" id="GO:0003723">
    <property type="term" value="F:RNA binding"/>
    <property type="evidence" value="ECO:0007669"/>
    <property type="project" value="InterPro"/>
</dbReference>
<protein>
    <submittedName>
        <fullName evidence="3">Pseudouridine synthase</fullName>
    </submittedName>
</protein>
<dbReference type="InterPro" id="IPR050188">
    <property type="entry name" value="RluA_PseudoU_synthase"/>
</dbReference>
<comment type="similarity">
    <text evidence="1">Belongs to the pseudouridine synthase RluA family.</text>
</comment>
<evidence type="ECO:0000313" key="4">
    <source>
        <dbReference type="Proteomes" id="UP000240325"/>
    </source>
</evidence>
<evidence type="ECO:0000313" key="3">
    <source>
        <dbReference type="EMBL" id="ATZ80771.1"/>
    </source>
</evidence>
<dbReference type="CDD" id="cd02869">
    <property type="entry name" value="PseudoU_synth_RluA_like"/>
    <property type="match status" value="1"/>
</dbReference>
<dbReference type="GO" id="GO:0000455">
    <property type="term" value="P:enzyme-directed rRNA pseudouridine synthesis"/>
    <property type="evidence" value="ECO:0007669"/>
    <property type="project" value="TreeGrafter"/>
</dbReference>
<reference evidence="3" key="1">
    <citation type="journal article" date="2017" name="Elife">
        <title>The kinetoplastid-infecting Bodo saltans virus (BsV), a window into the most abundant giant viruses in the sea.</title>
        <authorList>
            <person name="Deeg C.M."/>
            <person name="Chow C.-E.T."/>
            <person name="Suttle C.A."/>
        </authorList>
    </citation>
    <scope>NUCLEOTIDE SEQUENCE</scope>
    <source>
        <strain evidence="3">NG1</strain>
    </source>
</reference>
<evidence type="ECO:0000259" key="2">
    <source>
        <dbReference type="Pfam" id="PF00849"/>
    </source>
</evidence>
<dbReference type="Gene3D" id="3.30.2350.10">
    <property type="entry name" value="Pseudouridine synthase"/>
    <property type="match status" value="1"/>
</dbReference>
<feature type="domain" description="Pseudouridine synthase RsuA/RluA-like" evidence="2">
    <location>
        <begin position="16"/>
        <end position="185"/>
    </location>
</feature>
<sequence length="452" mass="53899">MFKLSNAPYIIKETKDVFFVYKPDGYTSDHSFIEINKNGKSIVNYVKNNLSIDDNLKNAKYRYGQINRLDYGTNGTIIIARNIATFERIQQYMQKQNKKTKKVYIALVDGKIEKEHDFIVLYMQKIYTNGEYTISYDINNKNGEPTLSEYNVWQYLHDDKTNKYFTLVMVRIYTGMTHQIRVHMKSIGHSLVNDYHYGQLNEKINNGKMFLISYLYCIKDIGCSIDYKNEPNFTFNELKITHKINYLTCIQYLLKKNNDRTIKLKEFKKIIKKTNKRLTVYIKQTENYTIVNIPSGKLNEVDESIRHKLKNNLLDNKLHTVGIIDTSIHVKYIYFLLARRKINNMENDKMKISTYKTLQIKNKQNFTYTYTQIIVEPKIQFSSFDALIDELNKNNIFLIYDKKNGKNEIEYTVFKHFHNYELPIIDTHIIHKFWLNNIKKNKYKYDMNIVFS</sequence>
<dbReference type="InterPro" id="IPR006145">
    <property type="entry name" value="PsdUridine_synth_RsuA/RluA"/>
</dbReference>
<dbReference type="Proteomes" id="UP000240325">
    <property type="component" value="Segment"/>
</dbReference>
<proteinExistence type="inferred from homology"/>
<keyword evidence="4" id="KW-1185">Reference proteome</keyword>
<dbReference type="Pfam" id="PF00849">
    <property type="entry name" value="PseudoU_synth_2"/>
    <property type="match status" value="1"/>
</dbReference>
<evidence type="ECO:0000256" key="1">
    <source>
        <dbReference type="ARBA" id="ARBA00010876"/>
    </source>
</evidence>
<gene>
    <name evidence="3" type="ORF">BMW23_0725</name>
</gene>
<dbReference type="SUPFAM" id="SSF55120">
    <property type="entry name" value="Pseudouridine synthase"/>
    <property type="match status" value="1"/>
</dbReference>
<dbReference type="PANTHER" id="PTHR21600">
    <property type="entry name" value="MITOCHONDRIAL RNA PSEUDOURIDINE SYNTHASE"/>
    <property type="match status" value="1"/>
</dbReference>
<dbReference type="PANTHER" id="PTHR21600:SF87">
    <property type="entry name" value="RNA PSEUDOURIDYLATE SYNTHASE DOMAIN-CONTAINING PROTEIN 1"/>
    <property type="match status" value="1"/>
</dbReference>
<dbReference type="InterPro" id="IPR020103">
    <property type="entry name" value="PsdUridine_synth_cat_dom_sf"/>
</dbReference>
<accession>A0A2H4UV25</accession>
<name>A0A2H4UV25_9VIRU</name>
<dbReference type="EMBL" id="MF782455">
    <property type="protein sequence ID" value="ATZ80771.1"/>
    <property type="molecule type" value="Genomic_DNA"/>
</dbReference>
<organism evidence="3">
    <name type="scientific">Bodo saltans virus</name>
    <dbReference type="NCBI Taxonomy" id="2024608"/>
    <lineage>
        <taxon>Viruses</taxon>
        <taxon>Varidnaviria</taxon>
        <taxon>Bamfordvirae</taxon>
        <taxon>Nucleocytoviricota</taxon>
        <taxon>Megaviricetes</taxon>
        <taxon>Imitervirales</taxon>
        <taxon>Mimiviridae</taxon>
        <taxon>Klosneuvirinae</taxon>
        <taxon>Theiavirus</taxon>
        <taxon>Theiavirus salishense</taxon>
    </lineage>
</organism>
<dbReference type="GO" id="GO:0009982">
    <property type="term" value="F:pseudouridine synthase activity"/>
    <property type="evidence" value="ECO:0007669"/>
    <property type="project" value="InterPro"/>
</dbReference>